<dbReference type="AlphaFoldDB" id="S3D850"/>
<protein>
    <submittedName>
        <fullName evidence="4">NAD(P)-binding Rossmann-fold containing protein</fullName>
    </submittedName>
</protein>
<organism evidence="4 5">
    <name type="scientific">Glarea lozoyensis (strain ATCC 20868 / MF5171)</name>
    <dbReference type="NCBI Taxonomy" id="1116229"/>
    <lineage>
        <taxon>Eukaryota</taxon>
        <taxon>Fungi</taxon>
        <taxon>Dikarya</taxon>
        <taxon>Ascomycota</taxon>
        <taxon>Pezizomycotina</taxon>
        <taxon>Leotiomycetes</taxon>
        <taxon>Helotiales</taxon>
        <taxon>Helotiaceae</taxon>
        <taxon>Glarea</taxon>
    </lineage>
</organism>
<dbReference type="SUPFAM" id="SSF52283">
    <property type="entry name" value="Formate/glycerate dehydrogenase catalytic domain-like"/>
    <property type="match status" value="1"/>
</dbReference>
<name>S3D850_GLAL2</name>
<dbReference type="OrthoDB" id="298012at2759"/>
<dbReference type="PANTHER" id="PTHR43333:SF1">
    <property type="entry name" value="D-ISOMER SPECIFIC 2-HYDROXYACID DEHYDROGENASE NAD-BINDING DOMAIN-CONTAINING PROTEIN"/>
    <property type="match status" value="1"/>
</dbReference>
<dbReference type="PROSITE" id="PS00065">
    <property type="entry name" value="D_2_HYDROXYACID_DH_1"/>
    <property type="match status" value="1"/>
</dbReference>
<dbReference type="GO" id="GO:0016491">
    <property type="term" value="F:oxidoreductase activity"/>
    <property type="evidence" value="ECO:0007669"/>
    <property type="project" value="UniProtKB-KW"/>
</dbReference>
<dbReference type="SUPFAM" id="SSF51735">
    <property type="entry name" value="NAD(P)-binding Rossmann-fold domains"/>
    <property type="match status" value="1"/>
</dbReference>
<evidence type="ECO:0000256" key="1">
    <source>
        <dbReference type="ARBA" id="ARBA00023002"/>
    </source>
</evidence>
<dbReference type="GO" id="GO:0051287">
    <property type="term" value="F:NAD binding"/>
    <property type="evidence" value="ECO:0007669"/>
    <property type="project" value="InterPro"/>
</dbReference>
<dbReference type="OMA" id="HSALWSH"/>
<feature type="domain" description="D-isomer specific 2-hydroxyacid dehydrogenase NAD-binding" evidence="3">
    <location>
        <begin position="225"/>
        <end position="322"/>
    </location>
</feature>
<dbReference type="CDD" id="cd12163">
    <property type="entry name" value="2-Hacid_dh_5"/>
    <property type="match status" value="1"/>
</dbReference>
<dbReference type="RefSeq" id="XP_008079891.1">
    <property type="nucleotide sequence ID" value="XM_008081700.1"/>
</dbReference>
<keyword evidence="1" id="KW-0560">Oxidoreductase</keyword>
<dbReference type="HOGENOM" id="CLU_019796_1_0_1"/>
<evidence type="ECO:0000313" key="4">
    <source>
        <dbReference type="EMBL" id="EPE33274.1"/>
    </source>
</evidence>
<sequence>MNPSLKGQKLLVILQYAPDEDFLSRVKTNHPDLEIVWHNPYTAGGGGNGATAKPLPQGIFSDVTILCTWNFIPTPEEAPKLKLVQLTSAGANHCYEHDVYKDKGIDFCTSNGTHPPQITEWVFATFLSFQHRIPRFLDAQKEGEWIRPSLDVLDSVGQRIGILGYGAIGRQCARVGKAFGMDVIVYTMREKTTPEARKDDSYNVPGTGDPGGLIPSKWYSGTSAENLNDFLAQDIDLLVICLPLTPSTTNLIQKEQFQILSKKKAFISNIARGQIINTPDFIEALEKDLIRGAAVDVTDPEPLPKDHPLWKAPNIFVSPHVSWHSNNHRTRLLGVLETNLGRLSGGKPLINLVDKEHGF</sequence>
<dbReference type="eggNOG" id="KOG0069">
    <property type="taxonomic scope" value="Eukaryota"/>
</dbReference>
<dbReference type="KEGG" id="glz:GLAREA_06286"/>
<dbReference type="InterPro" id="IPR006140">
    <property type="entry name" value="D-isomer_DH_NAD-bd"/>
</dbReference>
<dbReference type="PANTHER" id="PTHR43333">
    <property type="entry name" value="2-HACID_DH_C DOMAIN-CONTAINING PROTEIN"/>
    <property type="match status" value="1"/>
</dbReference>
<dbReference type="InterPro" id="IPR029752">
    <property type="entry name" value="D-isomer_DH_CS1"/>
</dbReference>
<evidence type="ECO:0000313" key="5">
    <source>
        <dbReference type="Proteomes" id="UP000016922"/>
    </source>
</evidence>
<keyword evidence="5" id="KW-1185">Reference proteome</keyword>
<dbReference type="Pfam" id="PF02826">
    <property type="entry name" value="2-Hacid_dh_C"/>
    <property type="match status" value="2"/>
</dbReference>
<dbReference type="EMBL" id="KE145358">
    <property type="protein sequence ID" value="EPE33274.1"/>
    <property type="molecule type" value="Genomic_DNA"/>
</dbReference>
<feature type="domain" description="D-isomer specific 2-hydroxyacid dehydrogenase NAD-binding" evidence="3">
    <location>
        <begin position="124"/>
        <end position="194"/>
    </location>
</feature>
<dbReference type="Proteomes" id="UP000016922">
    <property type="component" value="Unassembled WGS sequence"/>
</dbReference>
<keyword evidence="2" id="KW-0520">NAD</keyword>
<evidence type="ECO:0000259" key="3">
    <source>
        <dbReference type="Pfam" id="PF02826"/>
    </source>
</evidence>
<dbReference type="STRING" id="1116229.S3D850"/>
<proteinExistence type="predicted"/>
<evidence type="ECO:0000256" key="2">
    <source>
        <dbReference type="ARBA" id="ARBA00023027"/>
    </source>
</evidence>
<dbReference type="GeneID" id="19465340"/>
<dbReference type="Gene3D" id="3.40.50.720">
    <property type="entry name" value="NAD(P)-binding Rossmann-like Domain"/>
    <property type="match status" value="2"/>
</dbReference>
<dbReference type="InterPro" id="IPR036291">
    <property type="entry name" value="NAD(P)-bd_dom_sf"/>
</dbReference>
<reference evidence="4 5" key="1">
    <citation type="journal article" date="2013" name="BMC Genomics">
        <title>Genomics-driven discovery of the pneumocandin biosynthetic gene cluster in the fungus Glarea lozoyensis.</title>
        <authorList>
            <person name="Chen L."/>
            <person name="Yue Q."/>
            <person name="Zhang X."/>
            <person name="Xiang M."/>
            <person name="Wang C."/>
            <person name="Li S."/>
            <person name="Che Y."/>
            <person name="Ortiz-Lopez F.J."/>
            <person name="Bills G.F."/>
            <person name="Liu X."/>
            <person name="An Z."/>
        </authorList>
    </citation>
    <scope>NUCLEOTIDE SEQUENCE [LARGE SCALE GENOMIC DNA]</scope>
    <source>
        <strain evidence="5">ATCC 20868 / MF5171</strain>
    </source>
</reference>
<gene>
    <name evidence="4" type="ORF">GLAREA_06286</name>
</gene>
<accession>S3D850</accession>